<evidence type="ECO:0000313" key="2">
    <source>
        <dbReference type="EMBL" id="ABL90140.1"/>
    </source>
</evidence>
<reference evidence="2" key="1">
    <citation type="submission" date="2006-12" db="EMBL/GenBank/DDBJ databases">
        <title>Complete sequence of chromosome of Mycobacterium sp. KMS.</title>
        <authorList>
            <consortium name="US DOE Joint Genome Institute"/>
            <person name="Copeland A."/>
            <person name="Lucas S."/>
            <person name="Lapidus A."/>
            <person name="Barry K."/>
            <person name="Detter J.C."/>
            <person name="Glavina del Rio T."/>
            <person name="Hammon N."/>
            <person name="Israni S."/>
            <person name="Dalin E."/>
            <person name="Tice H."/>
            <person name="Pitluck S."/>
            <person name="Kiss H."/>
            <person name="Brettin T."/>
            <person name="Bruce D."/>
            <person name="Han C."/>
            <person name="Tapia R."/>
            <person name="Gilna P."/>
            <person name="Schmutz J."/>
            <person name="Larimer F."/>
            <person name="Land M."/>
            <person name="Hauser L."/>
            <person name="Kyrpides N."/>
            <person name="Mikhailova N."/>
            <person name="Miller C.D."/>
            <person name="Richardson P."/>
        </authorList>
    </citation>
    <scope>NUCLEOTIDE SEQUENCE [LARGE SCALE GENOMIC DNA]</scope>
    <source>
        <strain evidence="2">KMS</strain>
    </source>
</reference>
<accession>A1UBD2</accession>
<feature type="region of interest" description="Disordered" evidence="1">
    <location>
        <begin position="1"/>
        <end position="57"/>
    </location>
</feature>
<gene>
    <name evidence="2" type="ordered locus">Mkms_0926</name>
</gene>
<feature type="compositionally biased region" description="Basic and acidic residues" evidence="1">
    <location>
        <begin position="1"/>
        <end position="18"/>
    </location>
</feature>
<dbReference type="KEGG" id="mkm:Mkms_0926"/>
<name>A1UBD2_MYCSK</name>
<proteinExistence type="predicted"/>
<dbReference type="AlphaFoldDB" id="A1UBD2"/>
<dbReference type="EMBL" id="CP000518">
    <property type="protein sequence ID" value="ABL90140.1"/>
    <property type="molecule type" value="Genomic_DNA"/>
</dbReference>
<evidence type="ECO:0000256" key="1">
    <source>
        <dbReference type="SAM" id="MobiDB-lite"/>
    </source>
</evidence>
<dbReference type="STRING" id="189918.Mkms_0926"/>
<sequence length="281" mass="30323">MRGRAERDLPRRNRHAEVEANAPCPPGVSRRSIGGMNTQPTPQAAAQATATQPLPAGDDERVVGFGVMGLPFTSGHYLAYRDFPASSFSPAYLSVWHRTPDGVWTFYATTPGAQSCSRYFSSATTVDPVVCDITATWTTPWTLDISIPGVLRWRVDITATPTTRALTAVGTHLPARTWTSPTALGVLGRLVGPMLGAGSIRLTGTASNGQHFRVGPKRVWLVCDSTATVHGEDLGPTGPLPRQARLADFRLPQRGICVVGQGLFDPFDTHRHRDADRLSLT</sequence>
<organism evidence="2">
    <name type="scientific">Mycobacterium sp. (strain KMS)</name>
    <dbReference type="NCBI Taxonomy" id="189918"/>
    <lineage>
        <taxon>Bacteria</taxon>
        <taxon>Bacillati</taxon>
        <taxon>Actinomycetota</taxon>
        <taxon>Actinomycetes</taxon>
        <taxon>Mycobacteriales</taxon>
        <taxon>Mycobacteriaceae</taxon>
        <taxon>Mycobacterium</taxon>
    </lineage>
</organism>
<dbReference type="HOGENOM" id="CLU_1119230_0_0_11"/>
<protein>
    <submittedName>
        <fullName evidence="2">Uncharacterized protein</fullName>
    </submittedName>
</protein>
<feature type="compositionally biased region" description="Low complexity" evidence="1">
    <location>
        <begin position="38"/>
        <end position="56"/>
    </location>
</feature>